<evidence type="ECO:0000313" key="1">
    <source>
        <dbReference type="EMBL" id="SON52281.1"/>
    </source>
</evidence>
<name>A0A2N8ZK41_9VIBR</name>
<dbReference type="PANTHER" id="PTHR33835">
    <property type="entry name" value="YALI0C07656P"/>
    <property type="match status" value="1"/>
</dbReference>
<dbReference type="PANTHER" id="PTHR33835:SF1">
    <property type="entry name" value="METALLO-BETA-LACTAMASE DOMAIN-CONTAINING PROTEIN"/>
    <property type="match status" value="1"/>
</dbReference>
<organism evidence="1 2">
    <name type="scientific">Vibrio tapetis subsp. tapetis</name>
    <dbReference type="NCBI Taxonomy" id="1671868"/>
    <lineage>
        <taxon>Bacteria</taxon>
        <taxon>Pseudomonadati</taxon>
        <taxon>Pseudomonadota</taxon>
        <taxon>Gammaproteobacteria</taxon>
        <taxon>Vibrionales</taxon>
        <taxon>Vibrionaceae</taxon>
        <taxon>Vibrio</taxon>
    </lineage>
</organism>
<reference evidence="1 2" key="1">
    <citation type="submission" date="2017-10" db="EMBL/GenBank/DDBJ databases">
        <authorList>
            <person name="Banno H."/>
            <person name="Chua N.-H."/>
        </authorList>
    </citation>
    <scope>NUCLEOTIDE SEQUENCE [LARGE SCALE GENOMIC DNA]</scope>
    <source>
        <strain evidence="1">Vibrio tapetis CECT4600</strain>
    </source>
</reference>
<dbReference type="KEGG" id="vta:B0670"/>
<sequence length="227" mass="26194">MLIEWHPNRLWYADMPCRDLIGHHLRRMIVLKTNEGSLVVFSPIELTTQLQIELSELGSIKAIVEPSPNYHDSLSDWWLAYSQAYFLATPSLIQKRSDLNFDAALGSETYPLWKGQLLQTAILGIRKPRKIVFCDVESKTLLLADHLVGNQNHLPYGQRISASLAGAYREFRLPFIERMALENETQLRSSVQEIMTWPFDKILSSNGLVVKHDAKEAFYEAFWWAFQ</sequence>
<gene>
    <name evidence="1" type="ORF">VTAP4600_B0670</name>
</gene>
<dbReference type="OrthoDB" id="450111at2"/>
<evidence type="ECO:0008006" key="3">
    <source>
        <dbReference type="Google" id="ProtNLM"/>
    </source>
</evidence>
<protein>
    <recommendedName>
        <fullName evidence="3">DUF4336 domain-containing protein</fullName>
    </recommendedName>
</protein>
<dbReference type="Proteomes" id="UP000235828">
    <property type="component" value="Chromosome B"/>
</dbReference>
<dbReference type="InterPro" id="IPR025638">
    <property type="entry name" value="DUF4336"/>
</dbReference>
<proteinExistence type="predicted"/>
<dbReference type="AlphaFoldDB" id="A0A2N8ZK41"/>
<dbReference type="RefSeq" id="WP_102524573.1">
    <property type="nucleotide sequence ID" value="NZ_LT960612.1"/>
</dbReference>
<evidence type="ECO:0000313" key="2">
    <source>
        <dbReference type="Proteomes" id="UP000235828"/>
    </source>
</evidence>
<accession>A0A2N8ZK41</accession>
<keyword evidence="2" id="KW-1185">Reference proteome</keyword>
<dbReference type="EMBL" id="LT960612">
    <property type="protein sequence ID" value="SON52281.1"/>
    <property type="molecule type" value="Genomic_DNA"/>
</dbReference>